<evidence type="ECO:0000256" key="14">
    <source>
        <dbReference type="ARBA" id="ARBA00023136"/>
    </source>
</evidence>
<dbReference type="PROSITE" id="PS50268">
    <property type="entry name" value="CADHERIN_2"/>
    <property type="match status" value="1"/>
</dbReference>
<keyword evidence="9 17" id="KW-0732">Signal</keyword>
<proteinExistence type="predicted"/>
<dbReference type="EMBL" id="CATNWA010016823">
    <property type="protein sequence ID" value="CAI9595671.1"/>
    <property type="molecule type" value="Genomic_DNA"/>
</dbReference>
<reference evidence="19" key="1">
    <citation type="submission" date="2023-05" db="EMBL/GenBank/DDBJ databases">
        <authorList>
            <person name="Stuckert A."/>
        </authorList>
    </citation>
    <scope>NUCLEOTIDE SEQUENCE</scope>
</reference>
<evidence type="ECO:0000256" key="10">
    <source>
        <dbReference type="ARBA" id="ARBA00022737"/>
    </source>
</evidence>
<dbReference type="SUPFAM" id="SSF49313">
    <property type="entry name" value="Cadherin-like"/>
    <property type="match status" value="2"/>
</dbReference>
<name>A0ABN9FHC5_9NEOB</name>
<keyword evidence="6" id="KW-1003">Cell membrane</keyword>
<dbReference type="Pfam" id="PF00028">
    <property type="entry name" value="Cadherin"/>
    <property type="match status" value="1"/>
</dbReference>
<dbReference type="Proteomes" id="UP001162483">
    <property type="component" value="Unassembled WGS sequence"/>
</dbReference>
<keyword evidence="14" id="KW-0472">Membrane</keyword>
<evidence type="ECO:0000259" key="18">
    <source>
        <dbReference type="PROSITE" id="PS50268"/>
    </source>
</evidence>
<evidence type="ECO:0000256" key="4">
    <source>
        <dbReference type="ARBA" id="ARBA00004536"/>
    </source>
</evidence>
<evidence type="ECO:0000256" key="9">
    <source>
        <dbReference type="ARBA" id="ARBA00022729"/>
    </source>
</evidence>
<evidence type="ECO:0000256" key="16">
    <source>
        <dbReference type="PROSITE-ProRule" id="PRU00043"/>
    </source>
</evidence>
<evidence type="ECO:0000313" key="20">
    <source>
        <dbReference type="Proteomes" id="UP001162483"/>
    </source>
</evidence>
<keyword evidence="13" id="KW-0965">Cell junction</keyword>
<evidence type="ECO:0000256" key="7">
    <source>
        <dbReference type="ARBA" id="ARBA00022692"/>
    </source>
</evidence>
<evidence type="ECO:0000256" key="11">
    <source>
        <dbReference type="ARBA" id="ARBA00022837"/>
    </source>
</evidence>
<evidence type="ECO:0000256" key="12">
    <source>
        <dbReference type="ARBA" id="ARBA00022889"/>
    </source>
</evidence>
<evidence type="ECO:0000256" key="1">
    <source>
        <dbReference type="ARBA" id="ARBA00004135"/>
    </source>
</evidence>
<keyword evidence="8" id="KW-0479">Metal-binding</keyword>
<evidence type="ECO:0000256" key="17">
    <source>
        <dbReference type="SAM" id="SignalP"/>
    </source>
</evidence>
<gene>
    <name evidence="19" type="ORF">SPARVUS_LOCUS11922266</name>
</gene>
<feature type="chain" id="PRO_5047201992" description="Cadherin domain-containing protein" evidence="17">
    <location>
        <begin position="26"/>
        <end position="240"/>
    </location>
</feature>
<evidence type="ECO:0000256" key="5">
    <source>
        <dbReference type="ARBA" id="ARBA00004568"/>
    </source>
</evidence>
<feature type="non-terminal residue" evidence="19">
    <location>
        <position position="240"/>
    </location>
</feature>
<feature type="signal peptide" evidence="17">
    <location>
        <begin position="1"/>
        <end position="25"/>
    </location>
</feature>
<comment type="subcellular location">
    <subcellularLocation>
        <location evidence="4">Cell junction</location>
        <location evidence="4">Adherens junction</location>
    </subcellularLocation>
    <subcellularLocation>
        <location evidence="5">Cell junction</location>
        <location evidence="5">Desmosome</location>
    </subcellularLocation>
    <subcellularLocation>
        <location evidence="1">Cell membrane</location>
        <location evidence="1">Sarcolemma</location>
    </subcellularLocation>
    <subcellularLocation>
        <location evidence="3">Cell membrane</location>
        <topology evidence="3">Single-pass type I membrane protein</topology>
    </subcellularLocation>
    <subcellularLocation>
        <location evidence="2">Cell surface</location>
    </subcellularLocation>
</comment>
<evidence type="ECO:0000256" key="6">
    <source>
        <dbReference type="ARBA" id="ARBA00022475"/>
    </source>
</evidence>
<evidence type="ECO:0000256" key="13">
    <source>
        <dbReference type="ARBA" id="ARBA00022949"/>
    </source>
</evidence>
<comment type="caution">
    <text evidence="19">The sequence shown here is derived from an EMBL/GenBank/DDBJ whole genome shotgun (WGS) entry which is preliminary data.</text>
</comment>
<dbReference type="InterPro" id="IPR014868">
    <property type="entry name" value="Cadherin_pro_dom"/>
</dbReference>
<keyword evidence="10" id="KW-0677">Repeat</keyword>
<dbReference type="SMART" id="SM01055">
    <property type="entry name" value="Cadherin_pro"/>
    <property type="match status" value="1"/>
</dbReference>
<sequence length="240" mass="26781">MGPPRGFVTMCCCWYLALLLPLVVAENSCSQIKLPVHHYILTGSLIGTVDLHKCLRSNDAVAGTSNSNFTIEPVGSTYALYATEYVKMPDHPVSLGIILQNQNSKKERIIPVTLVPETNAGKGRYTRELLRRTKRRWSPLPIIHNENYRGKFPCYLERLQSDTQVLYDIIYTISGPGVDQPPIGLFQMDPKTGDLYINGLVDREEYPSFPLTVYAATLDGYSPESPLSFPIVIGDDNDNA</sequence>
<organism evidence="19 20">
    <name type="scientific">Staurois parvus</name>
    <dbReference type="NCBI Taxonomy" id="386267"/>
    <lineage>
        <taxon>Eukaryota</taxon>
        <taxon>Metazoa</taxon>
        <taxon>Chordata</taxon>
        <taxon>Craniata</taxon>
        <taxon>Vertebrata</taxon>
        <taxon>Euteleostomi</taxon>
        <taxon>Amphibia</taxon>
        <taxon>Batrachia</taxon>
        <taxon>Anura</taxon>
        <taxon>Neobatrachia</taxon>
        <taxon>Ranoidea</taxon>
        <taxon>Ranidae</taxon>
        <taxon>Staurois</taxon>
    </lineage>
</organism>
<dbReference type="InterPro" id="IPR015919">
    <property type="entry name" value="Cadherin-like_sf"/>
</dbReference>
<evidence type="ECO:0000256" key="2">
    <source>
        <dbReference type="ARBA" id="ARBA00004241"/>
    </source>
</evidence>
<evidence type="ECO:0000256" key="15">
    <source>
        <dbReference type="ARBA" id="ARBA00023180"/>
    </source>
</evidence>
<keyword evidence="7" id="KW-0812">Transmembrane</keyword>
<dbReference type="PANTHER" id="PTHR24027:SF79">
    <property type="entry name" value="CADHERIN-2"/>
    <property type="match status" value="1"/>
</dbReference>
<keyword evidence="15" id="KW-0325">Glycoprotein</keyword>
<evidence type="ECO:0000256" key="3">
    <source>
        <dbReference type="ARBA" id="ARBA00004251"/>
    </source>
</evidence>
<keyword evidence="20" id="KW-1185">Reference proteome</keyword>
<protein>
    <recommendedName>
        <fullName evidence="18">Cadherin domain-containing protein</fullName>
    </recommendedName>
</protein>
<keyword evidence="11 16" id="KW-0106">Calcium</keyword>
<keyword evidence="12" id="KW-0130">Cell adhesion</keyword>
<feature type="domain" description="Cadherin" evidence="18">
    <location>
        <begin position="169"/>
        <end position="240"/>
    </location>
</feature>
<dbReference type="SMART" id="SM00112">
    <property type="entry name" value="CA"/>
    <property type="match status" value="1"/>
</dbReference>
<accession>A0ABN9FHC5</accession>
<dbReference type="Gene3D" id="2.60.40.60">
    <property type="entry name" value="Cadherins"/>
    <property type="match status" value="1"/>
</dbReference>
<dbReference type="CDD" id="cd11304">
    <property type="entry name" value="Cadherin_repeat"/>
    <property type="match status" value="1"/>
</dbReference>
<evidence type="ECO:0000256" key="8">
    <source>
        <dbReference type="ARBA" id="ARBA00022723"/>
    </source>
</evidence>
<dbReference type="PANTHER" id="PTHR24027">
    <property type="entry name" value="CADHERIN-23"/>
    <property type="match status" value="1"/>
</dbReference>
<dbReference type="InterPro" id="IPR002126">
    <property type="entry name" value="Cadherin-like_dom"/>
</dbReference>
<dbReference type="PRINTS" id="PR00205">
    <property type="entry name" value="CADHERIN"/>
</dbReference>
<evidence type="ECO:0000313" key="19">
    <source>
        <dbReference type="EMBL" id="CAI9595671.1"/>
    </source>
</evidence>
<dbReference type="InterPro" id="IPR039808">
    <property type="entry name" value="Cadherin"/>
</dbReference>